<dbReference type="InterPro" id="IPR036271">
    <property type="entry name" value="Tet_transcr_reg_TetR-rel_C_sf"/>
</dbReference>
<organism evidence="6 7">
    <name type="scientific">Streptomyces purpureus</name>
    <dbReference type="NCBI Taxonomy" id="1951"/>
    <lineage>
        <taxon>Bacteria</taxon>
        <taxon>Bacillati</taxon>
        <taxon>Actinomycetota</taxon>
        <taxon>Actinomycetes</taxon>
        <taxon>Kitasatosporales</taxon>
        <taxon>Streptomycetaceae</taxon>
        <taxon>Streptomyces</taxon>
    </lineage>
</organism>
<feature type="DNA-binding region" description="H-T-H motif" evidence="4">
    <location>
        <begin position="24"/>
        <end position="43"/>
    </location>
</feature>
<dbReference type="Pfam" id="PF00440">
    <property type="entry name" value="TetR_N"/>
    <property type="match status" value="1"/>
</dbReference>
<accession>A0A918HHV8</accession>
<dbReference type="Proteomes" id="UP000619486">
    <property type="component" value="Unassembled WGS sequence"/>
</dbReference>
<dbReference type="InterPro" id="IPR047923">
    <property type="entry name" value="ArpA-like"/>
</dbReference>
<dbReference type="PANTHER" id="PTHR30055">
    <property type="entry name" value="HTH-TYPE TRANSCRIPTIONAL REGULATOR RUTR"/>
    <property type="match status" value="1"/>
</dbReference>
<name>A0A918HHV8_9ACTN</name>
<evidence type="ECO:0000256" key="2">
    <source>
        <dbReference type="ARBA" id="ARBA00023125"/>
    </source>
</evidence>
<reference evidence="6" key="2">
    <citation type="submission" date="2020-09" db="EMBL/GenBank/DDBJ databases">
        <authorList>
            <person name="Sun Q."/>
            <person name="Ohkuma M."/>
        </authorList>
    </citation>
    <scope>NUCLEOTIDE SEQUENCE</scope>
    <source>
        <strain evidence="6">JCM 3172</strain>
    </source>
</reference>
<dbReference type="InterPro" id="IPR050109">
    <property type="entry name" value="HTH-type_TetR-like_transc_reg"/>
</dbReference>
<dbReference type="SUPFAM" id="SSF48498">
    <property type="entry name" value="Tetracyclin repressor-like, C-terminal domain"/>
    <property type="match status" value="1"/>
</dbReference>
<dbReference type="SUPFAM" id="SSF46689">
    <property type="entry name" value="Homeodomain-like"/>
    <property type="match status" value="1"/>
</dbReference>
<evidence type="ECO:0000256" key="1">
    <source>
        <dbReference type="ARBA" id="ARBA00023015"/>
    </source>
</evidence>
<feature type="domain" description="HTH tetR-type" evidence="5">
    <location>
        <begin position="1"/>
        <end position="61"/>
    </location>
</feature>
<keyword evidence="3" id="KW-0804">Transcription</keyword>
<reference evidence="6" key="1">
    <citation type="journal article" date="2014" name="Int. J. Syst. Evol. Microbiol.">
        <title>Complete genome sequence of Corynebacterium casei LMG S-19264T (=DSM 44701T), isolated from a smear-ripened cheese.</title>
        <authorList>
            <consortium name="US DOE Joint Genome Institute (JGI-PGF)"/>
            <person name="Walter F."/>
            <person name="Albersmeier A."/>
            <person name="Kalinowski J."/>
            <person name="Ruckert C."/>
        </authorList>
    </citation>
    <scope>NUCLEOTIDE SEQUENCE</scope>
    <source>
        <strain evidence="6">JCM 3172</strain>
    </source>
</reference>
<evidence type="ECO:0000256" key="3">
    <source>
        <dbReference type="ARBA" id="ARBA00023163"/>
    </source>
</evidence>
<dbReference type="InterPro" id="IPR009057">
    <property type="entry name" value="Homeodomain-like_sf"/>
</dbReference>
<dbReference type="PRINTS" id="PR00455">
    <property type="entry name" value="HTHTETR"/>
</dbReference>
<protein>
    <submittedName>
        <fullName evidence="6">TetR family transcriptional regulator</fullName>
    </submittedName>
</protein>
<dbReference type="NCBIfam" id="NF041196">
    <property type="entry name" value="ScbR_bind_reg"/>
    <property type="match status" value="1"/>
</dbReference>
<dbReference type="GO" id="GO:0000976">
    <property type="term" value="F:transcription cis-regulatory region binding"/>
    <property type="evidence" value="ECO:0007669"/>
    <property type="project" value="TreeGrafter"/>
</dbReference>
<proteinExistence type="predicted"/>
<dbReference type="EMBL" id="BMQQ01000043">
    <property type="protein sequence ID" value="GGT63016.1"/>
    <property type="molecule type" value="Genomic_DNA"/>
</dbReference>
<keyword evidence="7" id="KW-1185">Reference proteome</keyword>
<keyword evidence="2 4" id="KW-0238">DNA-binding</keyword>
<dbReference type="PROSITE" id="PS50977">
    <property type="entry name" value="HTH_TETR_2"/>
    <property type="match status" value="1"/>
</dbReference>
<evidence type="ECO:0000259" key="5">
    <source>
        <dbReference type="PROSITE" id="PS50977"/>
    </source>
</evidence>
<dbReference type="Gene3D" id="1.10.357.10">
    <property type="entry name" value="Tetracycline Repressor, domain 2"/>
    <property type="match status" value="1"/>
</dbReference>
<evidence type="ECO:0000256" key="4">
    <source>
        <dbReference type="PROSITE-ProRule" id="PRU00335"/>
    </source>
</evidence>
<dbReference type="AlphaFoldDB" id="A0A918HHV8"/>
<dbReference type="InterPro" id="IPR001647">
    <property type="entry name" value="HTH_TetR"/>
</dbReference>
<comment type="caution">
    <text evidence="6">The sequence shown here is derived from an EMBL/GenBank/DDBJ whole genome shotgun (WGS) entry which is preliminary data.</text>
</comment>
<keyword evidence="1" id="KW-0805">Transcription regulation</keyword>
<dbReference type="PANTHER" id="PTHR30055:SF234">
    <property type="entry name" value="HTH-TYPE TRANSCRIPTIONAL REGULATOR BETI"/>
    <property type="match status" value="1"/>
</dbReference>
<evidence type="ECO:0000313" key="7">
    <source>
        <dbReference type="Proteomes" id="UP000619486"/>
    </source>
</evidence>
<evidence type="ECO:0000313" key="6">
    <source>
        <dbReference type="EMBL" id="GGT63016.1"/>
    </source>
</evidence>
<gene>
    <name evidence="6" type="ORF">GCM10014713_65390</name>
</gene>
<dbReference type="GO" id="GO:0003700">
    <property type="term" value="F:DNA-binding transcription factor activity"/>
    <property type="evidence" value="ECO:0007669"/>
    <property type="project" value="TreeGrafter"/>
</dbReference>
<sequence length="213" mass="22140">MRTRRALIVAAAEAFEGGGYAEAKVGRIAAAAGVSPGALHFHFENKNTLADAVVAQAADRLGAAAREVHARRGTPLQTLADLTHSFAALFRTDVVVRAGFRLNSDGDAELALGLRDEWHHKVAALIGRASAAGELTTGLPHSAAVTFVAAATAGLEMLGRGDEKWLSHATLTEFWRAALSMLATPEAARAVRPEGVAVLLGGGHDETPRGVPA</sequence>